<feature type="transmembrane region" description="Helical" evidence="10">
    <location>
        <begin position="74"/>
        <end position="96"/>
    </location>
</feature>
<evidence type="ECO:0000256" key="6">
    <source>
        <dbReference type="ARBA" id="ARBA00022692"/>
    </source>
</evidence>
<feature type="transmembrane region" description="Helical" evidence="10">
    <location>
        <begin position="158"/>
        <end position="177"/>
    </location>
</feature>
<dbReference type="InterPro" id="IPR002528">
    <property type="entry name" value="MATE_fam"/>
</dbReference>
<keyword evidence="7 10" id="KW-1133">Transmembrane helix</keyword>
<evidence type="ECO:0000256" key="10">
    <source>
        <dbReference type="RuleBase" id="RU004914"/>
    </source>
</evidence>
<evidence type="ECO:0000256" key="3">
    <source>
        <dbReference type="ARBA" id="ARBA00022448"/>
    </source>
</evidence>
<dbReference type="NCBIfam" id="TIGR00797">
    <property type="entry name" value="matE"/>
    <property type="match status" value="1"/>
</dbReference>
<keyword evidence="4" id="KW-0050">Antiport</keyword>
<comment type="similarity">
    <text evidence="2 10">Belongs to the multi antimicrobial extrusion (MATE) (TC 2.A.66.1) family.</text>
</comment>
<evidence type="ECO:0000256" key="4">
    <source>
        <dbReference type="ARBA" id="ARBA00022449"/>
    </source>
</evidence>
<keyword evidence="5" id="KW-1003">Cell membrane</keyword>
<dbReference type="PANTHER" id="PTHR43298">
    <property type="entry name" value="MULTIDRUG RESISTANCE PROTEIN NORM-RELATED"/>
    <property type="match status" value="1"/>
</dbReference>
<feature type="transmembrane region" description="Helical" evidence="10">
    <location>
        <begin position="342"/>
        <end position="363"/>
    </location>
</feature>
<feature type="transmembrane region" description="Helical" evidence="10">
    <location>
        <begin position="415"/>
        <end position="435"/>
    </location>
</feature>
<comment type="subcellular location">
    <subcellularLocation>
        <location evidence="1">Cell membrane</location>
        <topology evidence="1">Multi-pass membrane protein</topology>
    </subcellularLocation>
</comment>
<reference evidence="11" key="1">
    <citation type="submission" date="2021-01" db="EMBL/GenBank/DDBJ databases">
        <authorList>
            <person name="Corre E."/>
            <person name="Pelletier E."/>
            <person name="Niang G."/>
            <person name="Scheremetjew M."/>
            <person name="Finn R."/>
            <person name="Kale V."/>
            <person name="Holt S."/>
            <person name="Cochrane G."/>
            <person name="Meng A."/>
            <person name="Brown T."/>
            <person name="Cohen L."/>
        </authorList>
    </citation>
    <scope>NUCLEOTIDE SEQUENCE</scope>
    <source>
        <strain evidence="11">CCMP1897</strain>
    </source>
</reference>
<proteinExistence type="inferred from homology"/>
<feature type="transmembrane region" description="Helical" evidence="10">
    <location>
        <begin position="282"/>
        <end position="303"/>
    </location>
</feature>
<feature type="transmembrane region" description="Helical" evidence="10">
    <location>
        <begin position="309"/>
        <end position="330"/>
    </location>
</feature>
<dbReference type="CDD" id="cd13131">
    <property type="entry name" value="MATE_NorM_like"/>
    <property type="match status" value="1"/>
</dbReference>
<evidence type="ECO:0000256" key="8">
    <source>
        <dbReference type="ARBA" id="ARBA00023065"/>
    </source>
</evidence>
<feature type="transmembrane region" description="Helical" evidence="10">
    <location>
        <begin position="217"/>
        <end position="239"/>
    </location>
</feature>
<gene>
    <name evidence="11" type="ORF">PSAL00342_LOCUS1630</name>
</gene>
<keyword evidence="8" id="KW-0406">Ion transport</keyword>
<evidence type="ECO:0000313" key="11">
    <source>
        <dbReference type="EMBL" id="CAE0607813.1"/>
    </source>
</evidence>
<feature type="transmembrane region" description="Helical" evidence="10">
    <location>
        <begin position="189"/>
        <end position="211"/>
    </location>
</feature>
<feature type="transmembrane region" description="Helical" evidence="10">
    <location>
        <begin position="441"/>
        <end position="463"/>
    </location>
</feature>
<dbReference type="GO" id="GO:0005886">
    <property type="term" value="C:plasma membrane"/>
    <property type="evidence" value="ECO:0007669"/>
    <property type="project" value="UniProtKB-SubCell"/>
</dbReference>
<keyword evidence="9 10" id="KW-0472">Membrane</keyword>
<feature type="transmembrane region" description="Helical" evidence="10">
    <location>
        <begin position="41"/>
        <end position="62"/>
    </location>
</feature>
<dbReference type="InterPro" id="IPR048279">
    <property type="entry name" value="MdtK-like"/>
</dbReference>
<organism evidence="11">
    <name type="scientific">Picocystis salinarum</name>
    <dbReference type="NCBI Taxonomy" id="88271"/>
    <lineage>
        <taxon>Eukaryota</taxon>
        <taxon>Viridiplantae</taxon>
        <taxon>Chlorophyta</taxon>
        <taxon>Picocystophyceae</taxon>
        <taxon>Picocystales</taxon>
        <taxon>Picocystaceae</taxon>
        <taxon>Picocystis</taxon>
    </lineage>
</organism>
<sequence>MATAMAFAGARLGLRRRTRRPARTVVVHAHLKKRLETRVKVLARLAAPLTAVQVGMLLMGVVDTVMVGRLAKDALAGVALGSSITWFWMSFGFGCLQSVDPVIAQAFGAEEMGAVPTNVQRGAMLAASLTIPIVLALFQTERVLVTMGQPEGLIPVASRYACINACGVLPGFLFAVMRSALQATNNTVPLLKPIIIANISNVVLNWVLIFGNLGAPPLGITGSAIATVLCRFIMALAILRPVLKSVPTLFQLNPKSLKVKPLVGLAKLGLPMGFQSQLESGLFTLTALLMGRLGTVTVAAHQITNTLGALSFMVPLGISQAVAVLVGNAVGKNDREKASDSALSGLIVGSFIMCIASSCFILFPRTIASIWTSDPETLGKAAQLIPIAGAFQLFDGLGVISAGSLRGLGETKAPFFSKLFAYWAVGLPAGLYLAFDRSMEAAGLWWGLAISLFCNSLVLLLRLRSKLTRPLVRIQIEG</sequence>
<dbReference type="EMBL" id="HBIS01001840">
    <property type="protein sequence ID" value="CAE0607813.1"/>
    <property type="molecule type" value="Transcribed_RNA"/>
</dbReference>
<dbReference type="InterPro" id="IPR050222">
    <property type="entry name" value="MATE_MdtK"/>
</dbReference>
<feature type="transmembrane region" description="Helical" evidence="10">
    <location>
        <begin position="383"/>
        <end position="403"/>
    </location>
</feature>
<accession>A0A7S3UA63</accession>
<protein>
    <recommendedName>
        <fullName evidence="10">Protein DETOXIFICATION</fullName>
    </recommendedName>
    <alternativeName>
        <fullName evidence="10">Multidrug and toxic compound extrusion protein</fullName>
    </alternativeName>
</protein>
<feature type="transmembrane region" description="Helical" evidence="10">
    <location>
        <begin position="122"/>
        <end position="138"/>
    </location>
</feature>
<evidence type="ECO:0000256" key="1">
    <source>
        <dbReference type="ARBA" id="ARBA00004651"/>
    </source>
</evidence>
<keyword evidence="6 10" id="KW-0812">Transmembrane</keyword>
<dbReference type="AlphaFoldDB" id="A0A7S3UA63"/>
<dbReference type="GO" id="GO:0042910">
    <property type="term" value="F:xenobiotic transmembrane transporter activity"/>
    <property type="evidence" value="ECO:0007669"/>
    <property type="project" value="InterPro"/>
</dbReference>
<evidence type="ECO:0000256" key="2">
    <source>
        <dbReference type="ARBA" id="ARBA00010199"/>
    </source>
</evidence>
<dbReference type="GO" id="GO:0015297">
    <property type="term" value="F:antiporter activity"/>
    <property type="evidence" value="ECO:0007669"/>
    <property type="project" value="UniProtKB-KW"/>
</dbReference>
<evidence type="ECO:0000256" key="7">
    <source>
        <dbReference type="ARBA" id="ARBA00022989"/>
    </source>
</evidence>
<dbReference type="Pfam" id="PF01554">
    <property type="entry name" value="MatE"/>
    <property type="match status" value="2"/>
</dbReference>
<dbReference type="PIRSF" id="PIRSF006603">
    <property type="entry name" value="DinF"/>
    <property type="match status" value="1"/>
</dbReference>
<evidence type="ECO:0000256" key="5">
    <source>
        <dbReference type="ARBA" id="ARBA00022475"/>
    </source>
</evidence>
<dbReference type="GO" id="GO:0006811">
    <property type="term" value="P:monoatomic ion transport"/>
    <property type="evidence" value="ECO:0007669"/>
    <property type="project" value="UniProtKB-KW"/>
</dbReference>
<dbReference type="PANTHER" id="PTHR43298:SF2">
    <property type="entry name" value="FMN_FAD EXPORTER YEEO-RELATED"/>
    <property type="match status" value="1"/>
</dbReference>
<keyword evidence="3" id="KW-0813">Transport</keyword>
<name>A0A7S3UA63_9CHLO</name>
<evidence type="ECO:0000256" key="9">
    <source>
        <dbReference type="ARBA" id="ARBA00023136"/>
    </source>
</evidence>